<dbReference type="PROSITE" id="PS51257">
    <property type="entry name" value="PROKAR_LIPOPROTEIN"/>
    <property type="match status" value="1"/>
</dbReference>
<proteinExistence type="predicted"/>
<dbReference type="EMBL" id="JAAGLU010000003">
    <property type="protein sequence ID" value="NEC84942.1"/>
    <property type="molecule type" value="Genomic_DNA"/>
</dbReference>
<protein>
    <recommendedName>
        <fullName evidence="2">BtrH N-terminal domain-containing protein</fullName>
    </recommendedName>
</protein>
<reference evidence="1" key="1">
    <citation type="submission" date="2020-01" db="EMBL/GenBank/DDBJ databases">
        <title>Insect and environment-associated Actinomycetes.</title>
        <authorList>
            <person name="Currrie C."/>
            <person name="Chevrette M."/>
            <person name="Carlson C."/>
            <person name="Stubbendieck R."/>
            <person name="Wendt-Pienkowski E."/>
        </authorList>
    </citation>
    <scope>NUCLEOTIDE SEQUENCE</scope>
    <source>
        <strain evidence="1">SID12501</strain>
    </source>
</reference>
<accession>A0A6B3BLC4</accession>
<name>A0A6B3BLC4_9ACTN</name>
<comment type="caution">
    <text evidence="1">The sequence shown here is derived from an EMBL/GenBank/DDBJ whole genome shotgun (WGS) entry which is preliminary data.</text>
</comment>
<evidence type="ECO:0008006" key="2">
    <source>
        <dbReference type="Google" id="ProtNLM"/>
    </source>
</evidence>
<dbReference type="RefSeq" id="WP_164312423.1">
    <property type="nucleotide sequence ID" value="NZ_JAAGLU010000003.1"/>
</dbReference>
<gene>
    <name evidence="1" type="ORF">G3I71_03500</name>
</gene>
<dbReference type="AlphaFoldDB" id="A0A6B3BLC4"/>
<sequence>MRTDSTAPTSVGLSCYTENLAGYLSARVPGSLDLLARSVRLAVDPATGRFSHHDRALNNLPGGSRLGYRGAPDAATALTGIAAELAERGRVLVVANSGALPWLSGTADGHAPHLVVVNGRAPDGNWHVTDGFTALFSNGGSQDPFAGELSEAEFSAVLAFPRGLSEVHRTRNTLAFGFPIALPSHETYQWLTEEEGTTEEQLPGGPWPTGATALEETARLLTADLEGDGSRGVLEDVWAAAQHHLFRDAHLLAGTGGTLARAEREAVEATTAKWRELPRMLRFAANSARRGRPRPSLVDGAFTALAELEAAASPVHAAHGYGVPTARPAARSHARQGG</sequence>
<organism evidence="1">
    <name type="scientific">Streptomyces sp. SID12501</name>
    <dbReference type="NCBI Taxonomy" id="2706042"/>
    <lineage>
        <taxon>Bacteria</taxon>
        <taxon>Bacillati</taxon>
        <taxon>Actinomycetota</taxon>
        <taxon>Actinomycetes</taxon>
        <taxon>Kitasatosporales</taxon>
        <taxon>Streptomycetaceae</taxon>
        <taxon>Streptomyces</taxon>
    </lineage>
</organism>
<evidence type="ECO:0000313" key="1">
    <source>
        <dbReference type="EMBL" id="NEC84942.1"/>
    </source>
</evidence>